<protein>
    <submittedName>
        <fullName evidence="2">Lysozyme M1 (1,4-beta-N-acetylmuramidase)</fullName>
        <ecNumber evidence="2">3.2.1.17</ecNumber>
    </submittedName>
</protein>
<dbReference type="Pfam" id="PF01471">
    <property type="entry name" value="PG_binding_1"/>
    <property type="match status" value="2"/>
</dbReference>
<dbReference type="SUPFAM" id="SSF47090">
    <property type="entry name" value="PGBD-like"/>
    <property type="match status" value="2"/>
</dbReference>
<organism evidence="2 3">
    <name type="scientific">Clostridium disporicum</name>
    <dbReference type="NCBI Taxonomy" id="84024"/>
    <lineage>
        <taxon>Bacteria</taxon>
        <taxon>Bacillati</taxon>
        <taxon>Bacillota</taxon>
        <taxon>Clostridia</taxon>
        <taxon>Eubacteriales</taxon>
        <taxon>Clostridiaceae</taxon>
        <taxon>Clostridium</taxon>
    </lineage>
</organism>
<accession>A0A174BGG6</accession>
<gene>
    <name evidence="2" type="primary">lyc_3</name>
    <name evidence="2" type="ORF">ERS852470_01190</name>
</gene>
<proteinExistence type="predicted"/>
<feature type="domain" description="Peptidoglycan binding-like" evidence="1">
    <location>
        <begin position="160"/>
        <end position="198"/>
    </location>
</feature>
<dbReference type="InterPro" id="IPR036365">
    <property type="entry name" value="PGBD-like_sf"/>
</dbReference>
<feature type="domain" description="Peptidoglycan binding-like" evidence="1">
    <location>
        <begin position="82"/>
        <end position="122"/>
    </location>
</feature>
<reference evidence="2 3" key="1">
    <citation type="submission" date="2015-09" db="EMBL/GenBank/DDBJ databases">
        <authorList>
            <consortium name="Pathogen Informatics"/>
        </authorList>
    </citation>
    <scope>NUCLEOTIDE SEQUENCE [LARGE SCALE GENOMIC DNA]</scope>
    <source>
        <strain evidence="2 3">2789STDY5834855</strain>
    </source>
</reference>
<dbReference type="EMBL" id="CYZV01000010">
    <property type="protein sequence ID" value="CUN99289.1"/>
    <property type="molecule type" value="Genomic_DNA"/>
</dbReference>
<dbReference type="OrthoDB" id="9800780at2"/>
<dbReference type="AlphaFoldDB" id="A0A174BGG6"/>
<sequence>MLMNQGKVGSYNNLSKRVLINLNINNRSRWYNFKNKISKTNDKRRLFELNKSNLSSTSLNSRVISRKEVEVAKFYLGTSFKIKLVQLLLNSFEWNLEIDGVCGPLTTKAIGEFQSNYGLNKDYMFGCKCFNKSYDLIKNVICKYGKYTPNETKVIQHILEIRIDGIFGSNTRALVISFQKSKGLRADGIVGSDTWAKLLEKFNLKEVI</sequence>
<keyword evidence="2" id="KW-0326">Glycosidase</keyword>
<evidence type="ECO:0000313" key="3">
    <source>
        <dbReference type="Proteomes" id="UP000095558"/>
    </source>
</evidence>
<dbReference type="GO" id="GO:0003796">
    <property type="term" value="F:lysozyme activity"/>
    <property type="evidence" value="ECO:0007669"/>
    <property type="project" value="UniProtKB-EC"/>
</dbReference>
<dbReference type="Gene3D" id="1.10.101.10">
    <property type="entry name" value="PGBD-like superfamily/PGBD"/>
    <property type="match status" value="2"/>
</dbReference>
<dbReference type="RefSeq" id="WP_055275908.1">
    <property type="nucleotide sequence ID" value="NZ_CYZV01000010.1"/>
</dbReference>
<keyword evidence="2" id="KW-0378">Hydrolase</keyword>
<dbReference type="InterPro" id="IPR002477">
    <property type="entry name" value="Peptidoglycan-bd-like"/>
</dbReference>
<evidence type="ECO:0000259" key="1">
    <source>
        <dbReference type="Pfam" id="PF01471"/>
    </source>
</evidence>
<dbReference type="InterPro" id="IPR036366">
    <property type="entry name" value="PGBDSf"/>
</dbReference>
<name>A0A174BGG6_9CLOT</name>
<evidence type="ECO:0000313" key="2">
    <source>
        <dbReference type="EMBL" id="CUN99289.1"/>
    </source>
</evidence>
<dbReference type="Proteomes" id="UP000095558">
    <property type="component" value="Unassembled WGS sequence"/>
</dbReference>
<dbReference type="EC" id="3.2.1.17" evidence="2"/>